<organism evidence="1 2">
    <name type="scientific">Crenothrix polyspora</name>
    <dbReference type="NCBI Taxonomy" id="360316"/>
    <lineage>
        <taxon>Bacteria</taxon>
        <taxon>Pseudomonadati</taxon>
        <taxon>Pseudomonadota</taxon>
        <taxon>Gammaproteobacteria</taxon>
        <taxon>Methylococcales</taxon>
        <taxon>Crenotrichaceae</taxon>
        <taxon>Crenothrix</taxon>
    </lineage>
</organism>
<evidence type="ECO:0000313" key="1">
    <source>
        <dbReference type="EMBL" id="SJM95298.1"/>
    </source>
</evidence>
<dbReference type="AlphaFoldDB" id="A0A1R4HGC2"/>
<accession>A0A1R4HGC2</accession>
<evidence type="ECO:0000313" key="2">
    <source>
        <dbReference type="Proteomes" id="UP000195667"/>
    </source>
</evidence>
<dbReference type="Proteomes" id="UP000195667">
    <property type="component" value="Unassembled WGS sequence"/>
</dbReference>
<proteinExistence type="predicted"/>
<sequence length="27" mass="3045">MVLLDANPLLSKVTTKTKIHLKHTNID</sequence>
<keyword evidence="2" id="KW-1185">Reference proteome</keyword>
<dbReference type="EMBL" id="FUKI01000145">
    <property type="protein sequence ID" value="SJM95298.1"/>
    <property type="molecule type" value="Genomic_DNA"/>
</dbReference>
<gene>
    <name evidence="1" type="ORF">CRENPOLYSF1_670029</name>
</gene>
<reference evidence="2" key="1">
    <citation type="submission" date="2017-02" db="EMBL/GenBank/DDBJ databases">
        <authorList>
            <person name="Daims H."/>
        </authorList>
    </citation>
    <scope>NUCLEOTIDE SEQUENCE [LARGE SCALE GENOMIC DNA]</scope>
</reference>
<protein>
    <submittedName>
        <fullName evidence="1">Uncharacterized protein</fullName>
    </submittedName>
</protein>
<name>A0A1R4HGC2_9GAMM</name>